<organism evidence="2 3">
    <name type="scientific">Dorcoceras hygrometricum</name>
    <dbReference type="NCBI Taxonomy" id="472368"/>
    <lineage>
        <taxon>Eukaryota</taxon>
        <taxon>Viridiplantae</taxon>
        <taxon>Streptophyta</taxon>
        <taxon>Embryophyta</taxon>
        <taxon>Tracheophyta</taxon>
        <taxon>Spermatophyta</taxon>
        <taxon>Magnoliopsida</taxon>
        <taxon>eudicotyledons</taxon>
        <taxon>Gunneridae</taxon>
        <taxon>Pentapetalae</taxon>
        <taxon>asterids</taxon>
        <taxon>lamiids</taxon>
        <taxon>Lamiales</taxon>
        <taxon>Gesneriaceae</taxon>
        <taxon>Didymocarpoideae</taxon>
        <taxon>Trichosporeae</taxon>
        <taxon>Loxocarpinae</taxon>
        <taxon>Dorcoceras</taxon>
    </lineage>
</organism>
<keyword evidence="3" id="KW-1185">Reference proteome</keyword>
<evidence type="ECO:0000256" key="1">
    <source>
        <dbReference type="SAM" id="MobiDB-lite"/>
    </source>
</evidence>
<accession>A0A2Z7BP51</accession>
<sequence>MASFTVNALQMNFKSVLSMDNAGTVRMFKSLEESGLRGFFGAYSSVFEGALIEFFANASVIAGTIVSTVANRKMVVMKDVFVEMFQIPIERMVSFSELLDKTVVEMKVWFSSTGVPFRPPNKKKDMKVEYRLLHDIVAKYLSAKAGSFDLVTTEKLEMMVAISAGLKVNWGHILFQTLVAMVYIPGKQSQGFCRATQYTVGEVGEGRPWEARERDDGEKKKEKVVVKQQIVVGSQAGPAKSKSETSSDEDTRPLAKLGAAQKGGATKKCELVLASSDSESTVSLPLLDIKKKQRMKRPKLVKPIQAVKEQAVSQELPIVVRTDPEQPAQQCTAYGSGMIFAPIKIREINWATHFLPKIDPAAKGKKILEAFSRPSPVEEHNILVIQAAWEAVSSKMSEYDEWARFSTETELVSELLKRRMLVQCKLYEMEMKKKVDERRANFDPAEPSANYDHMCTRFLDHELKDMNQEAPGSVTFSWSNPIVSNQGTTAPDQEDKEQPAKAAKQRILAIEHKAQEQPAQDKETAAHDEEEHQAQEEERQAQEEEQPAQEVERQAQASSFPSIPSNSSFPVHSSTFVGNNEDLQGPSFSGLQMVQYTEARNNIEEEEDFSQASPRPFDMVRYSQTYMKHDSNIFRQALFRKMGEAVTSVNAAHRCWKLILSGKLMNAISSLIIRLTKATSSLLVSWPWSRCSWLNW</sequence>
<feature type="compositionally biased region" description="Basic and acidic residues" evidence="1">
    <location>
        <begin position="241"/>
        <end position="253"/>
    </location>
</feature>
<feature type="compositionally biased region" description="Polar residues" evidence="1">
    <location>
        <begin position="474"/>
        <end position="491"/>
    </location>
</feature>
<gene>
    <name evidence="2" type="ORF">F511_26494</name>
</gene>
<feature type="region of interest" description="Disordered" evidence="1">
    <location>
        <begin position="471"/>
        <end position="584"/>
    </location>
</feature>
<name>A0A2Z7BP51_9LAMI</name>
<reference evidence="2 3" key="1">
    <citation type="journal article" date="2015" name="Proc. Natl. Acad. Sci. U.S.A.">
        <title>The resurrection genome of Boea hygrometrica: A blueprint for survival of dehydration.</title>
        <authorList>
            <person name="Xiao L."/>
            <person name="Yang G."/>
            <person name="Zhang L."/>
            <person name="Yang X."/>
            <person name="Zhao S."/>
            <person name="Ji Z."/>
            <person name="Zhou Q."/>
            <person name="Hu M."/>
            <person name="Wang Y."/>
            <person name="Chen M."/>
            <person name="Xu Y."/>
            <person name="Jin H."/>
            <person name="Xiao X."/>
            <person name="Hu G."/>
            <person name="Bao F."/>
            <person name="Hu Y."/>
            <person name="Wan P."/>
            <person name="Li L."/>
            <person name="Deng X."/>
            <person name="Kuang T."/>
            <person name="Xiang C."/>
            <person name="Zhu J.K."/>
            <person name="Oliver M.J."/>
            <person name="He Y."/>
        </authorList>
    </citation>
    <scope>NUCLEOTIDE SEQUENCE [LARGE SCALE GENOMIC DNA]</scope>
    <source>
        <strain evidence="3">cv. XS01</strain>
    </source>
</reference>
<proteinExistence type="predicted"/>
<feature type="compositionally biased region" description="Polar residues" evidence="1">
    <location>
        <begin position="571"/>
        <end position="584"/>
    </location>
</feature>
<feature type="compositionally biased region" description="Basic and acidic residues" evidence="1">
    <location>
        <begin position="509"/>
        <end position="542"/>
    </location>
</feature>
<dbReference type="EMBL" id="KV005690">
    <property type="protein sequence ID" value="KZV33731.1"/>
    <property type="molecule type" value="Genomic_DNA"/>
</dbReference>
<feature type="compositionally biased region" description="Low complexity" evidence="1">
    <location>
        <begin position="554"/>
        <end position="570"/>
    </location>
</feature>
<dbReference type="AlphaFoldDB" id="A0A2Z7BP51"/>
<evidence type="ECO:0000313" key="3">
    <source>
        <dbReference type="Proteomes" id="UP000250235"/>
    </source>
</evidence>
<evidence type="ECO:0000313" key="2">
    <source>
        <dbReference type="EMBL" id="KZV33731.1"/>
    </source>
</evidence>
<dbReference type="Proteomes" id="UP000250235">
    <property type="component" value="Unassembled WGS sequence"/>
</dbReference>
<protein>
    <submittedName>
        <fullName evidence="2">Uncharacterized protein</fullName>
    </submittedName>
</protein>
<feature type="region of interest" description="Disordered" evidence="1">
    <location>
        <begin position="234"/>
        <end position="253"/>
    </location>
</feature>
<dbReference type="OrthoDB" id="1751168at2759"/>